<evidence type="ECO:0000256" key="1">
    <source>
        <dbReference type="SAM" id="MobiDB-lite"/>
    </source>
</evidence>
<dbReference type="AlphaFoldDB" id="A0A428NN89"/>
<dbReference type="OrthoDB" id="2562973at2759"/>
<evidence type="ECO:0000313" key="3">
    <source>
        <dbReference type="Proteomes" id="UP000288168"/>
    </source>
</evidence>
<sequence length="93" mass="10453">MSLSPWTHVFQSALLDFTCLGYCPVAWAATVAVWRNWRVIQQDEPVSLQALLGRFKKYAFVPDLFAQILKDAPKQPDPVPAPAEPPKFDANEP</sequence>
<gene>
    <name evidence="2" type="ORF">CEP54_015558</name>
</gene>
<proteinExistence type="predicted"/>
<evidence type="ECO:0000313" key="2">
    <source>
        <dbReference type="EMBL" id="RSL42217.1"/>
    </source>
</evidence>
<name>A0A428NN89_9HYPO</name>
<comment type="caution">
    <text evidence="2">The sequence shown here is derived from an EMBL/GenBank/DDBJ whole genome shotgun (WGS) entry which is preliminary data.</text>
</comment>
<organism evidence="2 3">
    <name type="scientific">Fusarium duplospermum</name>
    <dbReference type="NCBI Taxonomy" id="1325734"/>
    <lineage>
        <taxon>Eukaryota</taxon>
        <taxon>Fungi</taxon>
        <taxon>Dikarya</taxon>
        <taxon>Ascomycota</taxon>
        <taxon>Pezizomycotina</taxon>
        <taxon>Sordariomycetes</taxon>
        <taxon>Hypocreomycetidae</taxon>
        <taxon>Hypocreales</taxon>
        <taxon>Nectriaceae</taxon>
        <taxon>Fusarium</taxon>
        <taxon>Fusarium solani species complex</taxon>
    </lineage>
</organism>
<protein>
    <submittedName>
        <fullName evidence="2">Uncharacterized protein</fullName>
    </submittedName>
</protein>
<dbReference type="Proteomes" id="UP000288168">
    <property type="component" value="Unassembled WGS sequence"/>
</dbReference>
<dbReference type="STRING" id="1325734.A0A428NN89"/>
<feature type="region of interest" description="Disordered" evidence="1">
    <location>
        <begin position="72"/>
        <end position="93"/>
    </location>
</feature>
<keyword evidence="3" id="KW-1185">Reference proteome</keyword>
<accession>A0A428NN89</accession>
<dbReference type="EMBL" id="NKCI01000378">
    <property type="protein sequence ID" value="RSL42217.1"/>
    <property type="molecule type" value="Genomic_DNA"/>
</dbReference>
<reference evidence="2 3" key="1">
    <citation type="submission" date="2017-06" db="EMBL/GenBank/DDBJ databases">
        <title>Comparative genomic analysis of Ambrosia Fusariam Clade fungi.</title>
        <authorList>
            <person name="Stajich J.E."/>
            <person name="Carrillo J."/>
            <person name="Kijimoto T."/>
            <person name="Eskalen A."/>
            <person name="O'Donnell K."/>
            <person name="Kasson M."/>
        </authorList>
    </citation>
    <scope>NUCLEOTIDE SEQUENCE [LARGE SCALE GENOMIC DNA]</scope>
    <source>
        <strain evidence="2 3">NRRL62584</strain>
    </source>
</reference>
<feature type="compositionally biased region" description="Pro residues" evidence="1">
    <location>
        <begin position="75"/>
        <end position="85"/>
    </location>
</feature>